<dbReference type="RefSeq" id="WP_343050766.1">
    <property type="nucleotide sequence ID" value="NZ_BAAAOV010000009.1"/>
</dbReference>
<evidence type="ECO:0000313" key="3">
    <source>
        <dbReference type="Proteomes" id="UP000585905"/>
    </source>
</evidence>
<dbReference type="PANTHER" id="PTHR36115">
    <property type="entry name" value="PROLINE-RICH ANTIGEN HOMOLOG-RELATED"/>
    <property type="match status" value="1"/>
</dbReference>
<protein>
    <recommendedName>
        <fullName evidence="4">RDD family protein</fullName>
    </recommendedName>
</protein>
<gene>
    <name evidence="2" type="ORF">FHX53_000554</name>
</gene>
<dbReference type="Proteomes" id="UP000585905">
    <property type="component" value="Unassembled WGS sequence"/>
</dbReference>
<name>A0A839E5B8_9MICO</name>
<accession>A0A839E5B8</accession>
<keyword evidence="3" id="KW-1185">Reference proteome</keyword>
<feature type="transmembrane region" description="Helical" evidence="1">
    <location>
        <begin position="33"/>
        <end position="51"/>
    </location>
</feature>
<feature type="transmembrane region" description="Helical" evidence="1">
    <location>
        <begin position="57"/>
        <end position="84"/>
    </location>
</feature>
<evidence type="ECO:0008006" key="4">
    <source>
        <dbReference type="Google" id="ProtNLM"/>
    </source>
</evidence>
<organism evidence="2 3">
    <name type="scientific">Microcella alkalica</name>
    <dbReference type="NCBI Taxonomy" id="355930"/>
    <lineage>
        <taxon>Bacteria</taxon>
        <taxon>Bacillati</taxon>
        <taxon>Actinomycetota</taxon>
        <taxon>Actinomycetes</taxon>
        <taxon>Micrococcales</taxon>
        <taxon>Microbacteriaceae</taxon>
        <taxon>Microcella</taxon>
    </lineage>
</organism>
<sequence length="134" mass="14747">MPETPPAFPQWPGQHLGLPESGPRSIARYGRRLAAVAIDWGLAVLIAVAFFDYDALVLQGLFVALQILPLVLVNASIGHLLLGLRLQRIEGGRLGVWRPIVRSLLLGLVIPALIVDNDQRGLHDRAVRTILLRR</sequence>
<dbReference type="PIRSF" id="PIRSF021697">
    <property type="entry name" value="UCP021697"/>
    <property type="match status" value="1"/>
</dbReference>
<keyword evidence="1" id="KW-0472">Membrane</keyword>
<proteinExistence type="predicted"/>
<dbReference type="EMBL" id="JACGWX010000001">
    <property type="protein sequence ID" value="MBA8846990.1"/>
    <property type="molecule type" value="Genomic_DNA"/>
</dbReference>
<dbReference type="InterPro" id="IPR051791">
    <property type="entry name" value="Pra-immunoreactive"/>
</dbReference>
<keyword evidence="1" id="KW-0812">Transmembrane</keyword>
<dbReference type="InterPro" id="IPR016795">
    <property type="entry name" value="UCP021697"/>
</dbReference>
<dbReference type="AlphaFoldDB" id="A0A839E5B8"/>
<comment type="caution">
    <text evidence="2">The sequence shown here is derived from an EMBL/GenBank/DDBJ whole genome shotgun (WGS) entry which is preliminary data.</text>
</comment>
<dbReference type="PANTHER" id="PTHR36115:SF6">
    <property type="entry name" value="PROLINE-RICH ANTIGEN HOMOLOG"/>
    <property type="match status" value="1"/>
</dbReference>
<evidence type="ECO:0000313" key="2">
    <source>
        <dbReference type="EMBL" id="MBA8846990.1"/>
    </source>
</evidence>
<evidence type="ECO:0000256" key="1">
    <source>
        <dbReference type="SAM" id="Phobius"/>
    </source>
</evidence>
<keyword evidence="1" id="KW-1133">Transmembrane helix</keyword>
<reference evidence="2 3" key="1">
    <citation type="submission" date="2020-07" db="EMBL/GenBank/DDBJ databases">
        <title>Sequencing the genomes of 1000 actinobacteria strains.</title>
        <authorList>
            <person name="Klenk H.-P."/>
        </authorList>
    </citation>
    <scope>NUCLEOTIDE SEQUENCE [LARGE SCALE GENOMIC DNA]</scope>
    <source>
        <strain evidence="2 3">DSM 19663</strain>
    </source>
</reference>